<dbReference type="PATRIC" id="fig|874156.12.peg.717"/>
<dbReference type="InterPro" id="IPR033738">
    <property type="entry name" value="AsnB_N"/>
</dbReference>
<dbReference type="AlphaFoldDB" id="A0A0H0XWE3"/>
<gene>
    <name evidence="10" type="ORF">AAV99_03435</name>
</gene>
<evidence type="ECO:0000256" key="4">
    <source>
        <dbReference type="ARBA" id="ARBA00022741"/>
    </source>
</evidence>
<dbReference type="CDD" id="cd01991">
    <property type="entry name" value="Asn_synthase_B_C"/>
    <property type="match status" value="1"/>
</dbReference>
<dbReference type="PANTHER" id="PTHR43284">
    <property type="entry name" value="ASPARAGINE SYNTHETASE (GLUTAMINE-HYDROLYZING)"/>
    <property type="match status" value="1"/>
</dbReference>
<comment type="catalytic activity">
    <reaction evidence="7">
        <text>L-aspartate + L-glutamine + ATP + H2O = L-asparagine + L-glutamate + AMP + diphosphate + H(+)</text>
        <dbReference type="Rhea" id="RHEA:12228"/>
        <dbReference type="ChEBI" id="CHEBI:15377"/>
        <dbReference type="ChEBI" id="CHEBI:15378"/>
        <dbReference type="ChEBI" id="CHEBI:29985"/>
        <dbReference type="ChEBI" id="CHEBI:29991"/>
        <dbReference type="ChEBI" id="CHEBI:30616"/>
        <dbReference type="ChEBI" id="CHEBI:33019"/>
        <dbReference type="ChEBI" id="CHEBI:58048"/>
        <dbReference type="ChEBI" id="CHEBI:58359"/>
        <dbReference type="ChEBI" id="CHEBI:456215"/>
        <dbReference type="EC" id="6.3.5.4"/>
    </reaction>
</comment>
<evidence type="ECO:0000256" key="6">
    <source>
        <dbReference type="ARBA" id="ARBA00022962"/>
    </source>
</evidence>
<feature type="domain" description="Glutamine amidotransferase type-2" evidence="9">
    <location>
        <begin position="2"/>
        <end position="212"/>
    </location>
</feature>
<evidence type="ECO:0000256" key="5">
    <source>
        <dbReference type="ARBA" id="ARBA00022840"/>
    </source>
</evidence>
<evidence type="ECO:0000256" key="7">
    <source>
        <dbReference type="ARBA" id="ARBA00048741"/>
    </source>
</evidence>
<keyword evidence="6" id="KW-0315">Glutamine amidotransferase</keyword>
<dbReference type="PROSITE" id="PS51278">
    <property type="entry name" value="GATASE_TYPE_2"/>
    <property type="match status" value="1"/>
</dbReference>
<feature type="binding site" evidence="8">
    <location>
        <position position="99"/>
    </location>
    <ligand>
        <name>L-glutamine</name>
        <dbReference type="ChEBI" id="CHEBI:58359"/>
    </ligand>
</feature>
<proteinExistence type="inferred from homology"/>
<dbReference type="InterPro" id="IPR001962">
    <property type="entry name" value="Asn_synthase"/>
</dbReference>
<evidence type="ECO:0000259" key="9">
    <source>
        <dbReference type="PROSITE" id="PS51278"/>
    </source>
</evidence>
<dbReference type="InterPro" id="IPR051786">
    <property type="entry name" value="ASN_synthetase/amidase"/>
</dbReference>
<dbReference type="GO" id="GO:0006529">
    <property type="term" value="P:asparagine biosynthetic process"/>
    <property type="evidence" value="ECO:0007669"/>
    <property type="project" value="InterPro"/>
</dbReference>
<dbReference type="STRING" id="874156.GCA_001021555_00590"/>
<dbReference type="EMBL" id="LBHU01000001">
    <property type="protein sequence ID" value="KLI64620.1"/>
    <property type="molecule type" value="Genomic_DNA"/>
</dbReference>
<dbReference type="EC" id="6.3.5.4" evidence="3"/>
<sequence>MAGIAAILCTNGAPADDLRLARMVDKMDYRAPDGAIYSSLGPVALCQLAQNTDGTEALAAPHVCPDKRFTLVFDGYLLNTPELRADLSSHNQVCRDMSDAEVVLQGFRKWGEALFPKLEGEFSFVIWDAAKRRIICARDHFGMRPLTFHWDGRVLLVASDIAAIVAALDRKPEVNTGYLAEHLANEWYTQDETAWQGVMKLAPAHQLSLEIGDTKPRVRQYWQLPTEVSILYAREEEYFEHYREMLDDLVCRTSRTNRALAIEVSGGLDSSAIFCLADRAIKNGRLPAHSLHGFTLAGIEDDISDERQYSGAVAEHTGRVLAAAELFQPGLDWFLDQSASDATPPFPPNAVMNTGIHRAIRDANCRVALTGHGGDHWLNGGNNQLLEALSLHHWSAGLRSIAADRRDFGFSYAARKGVRQTAAWLLPESVKTAVKRITARDPDGPMADDLEANYWLSPSAQEDLAHRKDAYDRRLSNSSPSARQKIARWLDPYTVLAMEMVNLQSARHGFEYRHPMLSRRFMEFSTTTPEYLRRRGKLRKYIHREALKGILPETVRLRRDKAFFDTTFYDLHRATRLVCEKEMTMPPLSGLVSQNRVASLFNRHGKTDIDSGAIWELWGAFASATFALQSRDH</sequence>
<dbReference type="OrthoDB" id="9763290at2"/>
<dbReference type="InterPro" id="IPR017932">
    <property type="entry name" value="GATase_2_dom"/>
</dbReference>
<evidence type="ECO:0000313" key="10">
    <source>
        <dbReference type="EMBL" id="KLI64620.1"/>
    </source>
</evidence>
<dbReference type="Gene3D" id="3.40.50.620">
    <property type="entry name" value="HUPs"/>
    <property type="match status" value="1"/>
</dbReference>
<name>A0A0H0XWE3_9SPHN</name>
<dbReference type="Gene3D" id="3.60.20.10">
    <property type="entry name" value="Glutamine Phosphoribosylpyrophosphate, subunit 1, domain 1"/>
    <property type="match status" value="1"/>
</dbReference>
<comment type="similarity">
    <text evidence="2">Belongs to the asparagine synthetase family.</text>
</comment>
<evidence type="ECO:0000256" key="1">
    <source>
        <dbReference type="ARBA" id="ARBA00005187"/>
    </source>
</evidence>
<dbReference type="InterPro" id="IPR006426">
    <property type="entry name" value="Asn_synth_AEB"/>
</dbReference>
<dbReference type="GO" id="GO:0005524">
    <property type="term" value="F:ATP binding"/>
    <property type="evidence" value="ECO:0007669"/>
    <property type="project" value="UniProtKB-KW"/>
</dbReference>
<organism evidence="10 11">
    <name type="scientific">Aurantiacibacter marinus</name>
    <dbReference type="NCBI Taxonomy" id="874156"/>
    <lineage>
        <taxon>Bacteria</taxon>
        <taxon>Pseudomonadati</taxon>
        <taxon>Pseudomonadota</taxon>
        <taxon>Alphaproteobacteria</taxon>
        <taxon>Sphingomonadales</taxon>
        <taxon>Erythrobacteraceae</taxon>
        <taxon>Aurantiacibacter</taxon>
    </lineage>
</organism>
<evidence type="ECO:0000256" key="3">
    <source>
        <dbReference type="ARBA" id="ARBA00012737"/>
    </source>
</evidence>
<keyword evidence="4 8" id="KW-0547">Nucleotide-binding</keyword>
<dbReference type="InterPro" id="IPR029055">
    <property type="entry name" value="Ntn_hydrolases_N"/>
</dbReference>
<dbReference type="InterPro" id="IPR014729">
    <property type="entry name" value="Rossmann-like_a/b/a_fold"/>
</dbReference>
<evidence type="ECO:0000313" key="11">
    <source>
        <dbReference type="Proteomes" id="UP000053455"/>
    </source>
</evidence>
<dbReference type="Pfam" id="PF13537">
    <property type="entry name" value="GATase_7"/>
    <property type="match status" value="1"/>
</dbReference>
<dbReference type="SUPFAM" id="SSF56235">
    <property type="entry name" value="N-terminal nucleophile aminohydrolases (Ntn hydrolases)"/>
    <property type="match status" value="1"/>
</dbReference>
<dbReference type="Pfam" id="PF00733">
    <property type="entry name" value="Asn_synthase"/>
    <property type="match status" value="1"/>
</dbReference>
<dbReference type="GO" id="GO:0004066">
    <property type="term" value="F:asparagine synthase (glutamine-hydrolyzing) activity"/>
    <property type="evidence" value="ECO:0007669"/>
    <property type="project" value="UniProtKB-EC"/>
</dbReference>
<comment type="pathway">
    <text evidence="1">Amino-acid biosynthesis; L-asparagine biosynthesis; L-asparagine from L-aspartate (L-Gln route): step 1/1.</text>
</comment>
<dbReference type="Proteomes" id="UP000053455">
    <property type="component" value="Unassembled WGS sequence"/>
</dbReference>
<evidence type="ECO:0000256" key="8">
    <source>
        <dbReference type="PIRSR" id="PIRSR001589-2"/>
    </source>
</evidence>
<dbReference type="SUPFAM" id="SSF52402">
    <property type="entry name" value="Adenine nucleotide alpha hydrolases-like"/>
    <property type="match status" value="1"/>
</dbReference>
<evidence type="ECO:0000256" key="2">
    <source>
        <dbReference type="ARBA" id="ARBA00005752"/>
    </source>
</evidence>
<keyword evidence="5 8" id="KW-0067">ATP-binding</keyword>
<keyword evidence="11" id="KW-1185">Reference proteome</keyword>
<dbReference type="PIRSF" id="PIRSF001589">
    <property type="entry name" value="Asn_synthetase_glu-h"/>
    <property type="match status" value="1"/>
</dbReference>
<comment type="caution">
    <text evidence="10">The sequence shown here is derived from an EMBL/GenBank/DDBJ whole genome shotgun (WGS) entry which is preliminary data.</text>
</comment>
<reference evidence="10 11" key="1">
    <citation type="submission" date="2015-04" db="EMBL/GenBank/DDBJ databases">
        <title>The draft genome sequence of Erythrobacter marinus HWDM-33.</title>
        <authorList>
            <person name="Zhuang L."/>
            <person name="Liu Y."/>
            <person name="Shao Z."/>
        </authorList>
    </citation>
    <scope>NUCLEOTIDE SEQUENCE [LARGE SCALE GENOMIC DNA]</scope>
    <source>
        <strain evidence="10 11">HWDM-33</strain>
    </source>
</reference>
<dbReference type="PANTHER" id="PTHR43284:SF1">
    <property type="entry name" value="ASPARAGINE SYNTHETASE"/>
    <property type="match status" value="1"/>
</dbReference>
<accession>A0A0H0XWE3</accession>
<protein>
    <recommendedName>
        <fullName evidence="3">asparagine synthase (glutamine-hydrolyzing)</fullName>
        <ecNumber evidence="3">6.3.5.4</ecNumber>
    </recommendedName>
</protein>
<dbReference type="CDD" id="cd00712">
    <property type="entry name" value="AsnB"/>
    <property type="match status" value="1"/>
</dbReference>